<dbReference type="KEGG" id="mag:amb4351"/>
<keyword evidence="3" id="KW-1185">Reference proteome</keyword>
<evidence type="ECO:0000313" key="2">
    <source>
        <dbReference type="EMBL" id="BAE53155.1"/>
    </source>
</evidence>
<gene>
    <name evidence="2" type="ordered locus">amb4351</name>
</gene>
<organism evidence="2 3">
    <name type="scientific">Paramagnetospirillum magneticum (strain ATCC 700264 / AMB-1)</name>
    <name type="common">Magnetospirillum magneticum</name>
    <dbReference type="NCBI Taxonomy" id="342108"/>
    <lineage>
        <taxon>Bacteria</taxon>
        <taxon>Pseudomonadati</taxon>
        <taxon>Pseudomonadota</taxon>
        <taxon>Alphaproteobacteria</taxon>
        <taxon>Rhodospirillales</taxon>
        <taxon>Magnetospirillaceae</taxon>
        <taxon>Paramagnetospirillum</taxon>
    </lineage>
</organism>
<dbReference type="AlphaFoldDB" id="Q2VZ20"/>
<dbReference type="Proteomes" id="UP000007058">
    <property type="component" value="Chromosome"/>
</dbReference>
<protein>
    <submittedName>
        <fullName evidence="2">Uncharacterized protein</fullName>
    </submittedName>
</protein>
<proteinExistence type="predicted"/>
<dbReference type="OrthoDB" id="9812349at2"/>
<reference evidence="2 3" key="1">
    <citation type="journal article" date="2005" name="DNA Res.">
        <title>Complete genome sequence of the facultative anaerobic magnetotactic bacterium Magnetospirillum sp. strain AMB-1.</title>
        <authorList>
            <person name="Matsunaga T."/>
            <person name="Okamura Y."/>
            <person name="Fukuda Y."/>
            <person name="Wahyudi A.T."/>
            <person name="Murase Y."/>
            <person name="Takeyama H."/>
        </authorList>
    </citation>
    <scope>NUCLEOTIDE SEQUENCE [LARGE SCALE GENOMIC DNA]</scope>
    <source>
        <strain evidence="3">ATCC 700264 / AMB-1</strain>
    </source>
</reference>
<evidence type="ECO:0000313" key="3">
    <source>
        <dbReference type="Proteomes" id="UP000007058"/>
    </source>
</evidence>
<dbReference type="HOGENOM" id="CLU_1872931_0_0_5"/>
<accession>Q2VZ20</accession>
<feature type="region of interest" description="Disordered" evidence="1">
    <location>
        <begin position="103"/>
        <end position="136"/>
    </location>
</feature>
<evidence type="ECO:0000256" key="1">
    <source>
        <dbReference type="SAM" id="MobiDB-lite"/>
    </source>
</evidence>
<dbReference type="RefSeq" id="WP_011386699.1">
    <property type="nucleotide sequence ID" value="NC_007626.1"/>
</dbReference>
<dbReference type="EMBL" id="AP007255">
    <property type="protein sequence ID" value="BAE53155.1"/>
    <property type="molecule type" value="Genomic_DNA"/>
</dbReference>
<sequence>MVELEVTWGRTLRVWWAYLWRNLLAIILSGAVGFVGSLLLTFAMIGAGASHQSAAAIVGPAGVVLGLAFSLVPFKLILGKDFGEFRLALVSVRRPMAMPEPSFPHPEPLFADPGPVPDDAPPVLTRRGPPTFGKRV</sequence>
<name>Q2VZ20_PARM1</name>